<proteinExistence type="predicted"/>
<keyword evidence="5" id="KW-1185">Reference proteome</keyword>
<name>A0A1K2ILI4_9FLAO</name>
<organism evidence="4 5">
    <name type="scientific">Chryseobacterium limigenitum</name>
    <dbReference type="NCBI Taxonomy" id="1612149"/>
    <lineage>
        <taxon>Bacteria</taxon>
        <taxon>Pseudomonadati</taxon>
        <taxon>Bacteroidota</taxon>
        <taxon>Flavobacteriia</taxon>
        <taxon>Flavobacteriales</taxon>
        <taxon>Weeksellaceae</taxon>
        <taxon>Chryseobacterium group</taxon>
        <taxon>Chryseobacterium</taxon>
    </lineage>
</organism>
<evidence type="ECO:0000313" key="4">
    <source>
        <dbReference type="EMBL" id="SFZ93223.1"/>
    </source>
</evidence>
<evidence type="ECO:0000313" key="5">
    <source>
        <dbReference type="Proteomes" id="UP000182034"/>
    </source>
</evidence>
<gene>
    <name evidence="4" type="ORF">SAMN05216324_104249</name>
</gene>
<dbReference type="InterPro" id="IPR026444">
    <property type="entry name" value="Secre_tail"/>
</dbReference>
<dbReference type="AlphaFoldDB" id="A0A1K2ILI4"/>
<sequence length="340" mass="36182">MRKTFTLLGLVGSLILSAQYHSFNYVGALSSNGWTSHSGTLGQQSTLQTASDIGNSLNYTGIPSPVGNRAYLTSTQTEDVNLAFAQPVLTTAYISFLMKVTDVGTLAANTTATAPGYFMHFSALFGNDLGSTGIVSRLSLRKGSSPNTFNIGILNNTGGTTTVNDIYGGSAPTDYQSGTTYLVVLKYDMTGTNGQTSLWINPAIAAEGTPTHTSAFGTSSKLTQVASVALRQANNIGNIEIDELRLGNSWNEVINSGSLSANEFLKNDDLLISNTLVDNHFKLLTKDEAQIQIYSLAGNLVKKGTFKTNNIVDVSMLAKGAYFVIISNGKIKSTVKIIKK</sequence>
<accession>A0A1K2ILI4</accession>
<keyword evidence="1 2" id="KW-0732">Signal</keyword>
<evidence type="ECO:0000256" key="1">
    <source>
        <dbReference type="ARBA" id="ARBA00022729"/>
    </source>
</evidence>
<reference evidence="5" key="1">
    <citation type="submission" date="2016-10" db="EMBL/GenBank/DDBJ databases">
        <authorList>
            <person name="Varghese N."/>
            <person name="Submissions S."/>
        </authorList>
    </citation>
    <scope>NUCLEOTIDE SEQUENCE [LARGE SCALE GENOMIC DNA]</scope>
    <source>
        <strain evidence="5">SUR2</strain>
    </source>
</reference>
<dbReference type="NCBIfam" id="TIGR04183">
    <property type="entry name" value="Por_Secre_tail"/>
    <property type="match status" value="1"/>
</dbReference>
<feature type="chain" id="PRO_5012385574" evidence="2">
    <location>
        <begin position="19"/>
        <end position="340"/>
    </location>
</feature>
<protein>
    <submittedName>
        <fullName evidence="4">Por secretion system C-terminal sorting domain-containing protein</fullName>
    </submittedName>
</protein>
<dbReference type="Proteomes" id="UP000182034">
    <property type="component" value="Unassembled WGS sequence"/>
</dbReference>
<feature type="domain" description="Secretion system C-terminal sorting" evidence="3">
    <location>
        <begin position="285"/>
        <end position="338"/>
    </location>
</feature>
<dbReference type="OrthoDB" id="1056765at2"/>
<evidence type="ECO:0000259" key="3">
    <source>
        <dbReference type="Pfam" id="PF18962"/>
    </source>
</evidence>
<dbReference type="STRING" id="1612149.SAMN05216324_104249"/>
<dbReference type="RefSeq" id="WP_072408866.1">
    <property type="nucleotide sequence ID" value="NZ_FPKW01000004.1"/>
</dbReference>
<evidence type="ECO:0000256" key="2">
    <source>
        <dbReference type="SAM" id="SignalP"/>
    </source>
</evidence>
<dbReference type="Pfam" id="PF18962">
    <property type="entry name" value="Por_Secre_tail"/>
    <property type="match status" value="1"/>
</dbReference>
<dbReference type="EMBL" id="FPKW01000004">
    <property type="protein sequence ID" value="SFZ93223.1"/>
    <property type="molecule type" value="Genomic_DNA"/>
</dbReference>
<feature type="signal peptide" evidence="2">
    <location>
        <begin position="1"/>
        <end position="18"/>
    </location>
</feature>